<keyword evidence="2" id="KW-1185">Reference proteome</keyword>
<gene>
    <name evidence="1" type="ORF">V1525DRAFT_406369</name>
</gene>
<evidence type="ECO:0000313" key="1">
    <source>
        <dbReference type="EMBL" id="KAK9236630.1"/>
    </source>
</evidence>
<name>A0ACC3SZE3_LIPKO</name>
<dbReference type="Proteomes" id="UP001433508">
    <property type="component" value="Unassembled WGS sequence"/>
</dbReference>
<accession>A0ACC3SZE3</accession>
<sequence>MVPKIAIVGAGTAGISCARTLLKYGFEVTIFEARNRIGGRIHDSNVFAKPVDLGPNWMHGDTLQNSALKYFKDASVALHDIGSCGTIFSPNGTQYPPEKVNYIEEFMWQYVEEAIEHSKTQSATIDPDLSLYDYVEKVTMDRYQDNAELREQILMATSIFGFYIGEDVKKQSLKFAFLEEPSPGENLFVASGFTSILQNMAKEVLDNVDLHLNTAVVGVDTSESGVLVTLTTDQSVAFDAAVVAAPLGVLKKRAIAFIPELPQRLGSAIDSLGYGRLEKVYIRFPRPFWNMDYFEFFAPEYAPMSNPAKWPMSAISLSQLPEPYNQPVLLWYLYGDMSQKVVNLQSDRDKIEFFEPYFSRIPGYEPGRDVPEAIVYTSWSKDPYAGYGSYSCFTAGLQEGDRDIEVLRQGLPERRVWFAGEHCSDVLQLATVGGAYGSGMHAAKLVIEQFSCKN</sequence>
<protein>
    <submittedName>
        <fullName evidence="1">Uncharacterized protein</fullName>
    </submittedName>
</protein>
<comment type="caution">
    <text evidence="1">The sequence shown here is derived from an EMBL/GenBank/DDBJ whole genome shotgun (WGS) entry which is preliminary data.</text>
</comment>
<organism evidence="1 2">
    <name type="scientific">Lipomyces kononenkoae</name>
    <name type="common">Yeast</name>
    <dbReference type="NCBI Taxonomy" id="34357"/>
    <lineage>
        <taxon>Eukaryota</taxon>
        <taxon>Fungi</taxon>
        <taxon>Dikarya</taxon>
        <taxon>Ascomycota</taxon>
        <taxon>Saccharomycotina</taxon>
        <taxon>Lipomycetes</taxon>
        <taxon>Lipomycetales</taxon>
        <taxon>Lipomycetaceae</taxon>
        <taxon>Lipomyces</taxon>
    </lineage>
</organism>
<reference evidence="2" key="1">
    <citation type="journal article" date="2024" name="Front. Bioeng. Biotechnol.">
        <title>Genome-scale model development and genomic sequencing of the oleaginous clade Lipomyces.</title>
        <authorList>
            <person name="Czajka J.J."/>
            <person name="Han Y."/>
            <person name="Kim J."/>
            <person name="Mondo S.J."/>
            <person name="Hofstad B.A."/>
            <person name="Robles A."/>
            <person name="Haridas S."/>
            <person name="Riley R."/>
            <person name="LaButti K."/>
            <person name="Pangilinan J."/>
            <person name="Andreopoulos W."/>
            <person name="Lipzen A."/>
            <person name="Yan J."/>
            <person name="Wang M."/>
            <person name="Ng V."/>
            <person name="Grigoriev I.V."/>
            <person name="Spatafora J.W."/>
            <person name="Magnuson J.K."/>
            <person name="Baker S.E."/>
            <person name="Pomraning K.R."/>
        </authorList>
    </citation>
    <scope>NUCLEOTIDE SEQUENCE [LARGE SCALE GENOMIC DNA]</scope>
    <source>
        <strain evidence="2">CBS 7786</strain>
    </source>
</reference>
<evidence type="ECO:0000313" key="2">
    <source>
        <dbReference type="Proteomes" id="UP001433508"/>
    </source>
</evidence>
<dbReference type="EMBL" id="MU971383">
    <property type="protein sequence ID" value="KAK9236630.1"/>
    <property type="molecule type" value="Genomic_DNA"/>
</dbReference>
<proteinExistence type="predicted"/>